<proteinExistence type="predicted"/>
<evidence type="ECO:0000313" key="5">
    <source>
        <dbReference type="Proteomes" id="UP000199600"/>
    </source>
</evidence>
<accession>A0A1A8Y0F3</accession>
<dbReference type="AlphaFoldDB" id="A0A1A8Y0F3"/>
<keyword evidence="2" id="KW-1133">Transmembrane helix</keyword>
<feature type="transmembrane region" description="Helical" evidence="2">
    <location>
        <begin position="717"/>
        <end position="740"/>
    </location>
</feature>
<evidence type="ECO:0000256" key="2">
    <source>
        <dbReference type="SAM" id="Phobius"/>
    </source>
</evidence>
<dbReference type="Proteomes" id="UP000199600">
    <property type="component" value="Unassembled WGS sequence"/>
</dbReference>
<sequence length="1082" mass="115552">MSAVAAPLVNRAATVTKPVMARPPLLRIASPPVTVQCASSLRVSSPHDPAEKEAEATARRVMYQPAPAHGLRGIADAARPSTQLARMAGHIVQRDTALARIMRQGVPPSLRQSGLIARAQQEGQPSTSANIDAEIRSSQSTGTPLPPSVRRFMEPRFAADFGNVRVHTGDKAANLSRQLSARAFTVGSSIFFGEGQYQPDSHDGRELLAHELTHTIQQGAATQALPVQRSTVPEVRQRSGDLAQRGFLPDPFEYISNKANSIPGFTMFTVVIGFNPVTKASVDRSAGNILRGAIELIPGGSYITEALNNHGIFDKISTWTKTQFDTLKDIGSNIWTDIKQFVKGLGPRDLGDLEGAWNRGKRILTGPIDQMIAFAKNLKDGIVQLIKDAILKPIGAYAQTTSGYKILCGIMGSDPITGDAASLDGEQLMGSFMDFIGQGDTWATIKTAKAIPRTVAWFKQNTAILKQKVASIPSLFVTALKSLTIADIVLIPLAFVKLGKVFANFAGDFISWGAKAVWDLLEIVFDVVKPGVMGYVKRTGGAIKGILKNPMPFVGNLARAAKTGFNMFAGNFLNHLKSGLLNWLTGSLPGVYIPKSFALLELFKLGLSVLGLTWANMRAKLVKVLGEPAVAVAEGTVEVVKTLVREGPVAAWAQIKGHLSSLTGMIVDGITSLVVDAVVKKAIPKVVAMFIPGAGFISAILSIVDLAVTVYAKIKQIAAVGSAIVSSIVQIAAGNIGAAAKKVESILAGMLSLAISFLAGFAGLGKIADKIMGVIQKIRAPVDKALDAAIAWVAGIARKLLGKIMGKAADERSPAEKQADLDKGIAEAQALQSDPKATEASIRKGLGKIKSKYKMKSLDIVVDADSELEETLHVTGEVNPKKSTPSARIQKDGTVGPLGIVRKMLSWTADTLKRLFKDPIWNKFKAKLRGKYESAGLAIRHKVSISDTIKNTDAAIAPKKPEPAADLLAAKGHPVEGKPKTKPKIVASARSYLQAANNDPNNLFIGDAFINSVIVKERYDAGDTGDASAAEHVAQREDFVETWGFKDEEFVITMQRKSKRLGTSLETETRKSSGKSDVPVSP</sequence>
<dbReference type="EMBL" id="FLQY01000351">
    <property type="protein sequence ID" value="SBT10452.1"/>
    <property type="molecule type" value="Genomic_DNA"/>
</dbReference>
<gene>
    <name evidence="4" type="ORF">PROAA_50005</name>
</gene>
<keyword evidence="2" id="KW-0472">Membrane</keyword>
<feature type="transmembrane region" description="Helical" evidence="2">
    <location>
        <begin position="686"/>
        <end position="710"/>
    </location>
</feature>
<evidence type="ECO:0000259" key="3">
    <source>
        <dbReference type="Pfam" id="PF13699"/>
    </source>
</evidence>
<feature type="region of interest" description="Disordered" evidence="1">
    <location>
        <begin position="1056"/>
        <end position="1082"/>
    </location>
</feature>
<dbReference type="InterPro" id="IPR025295">
    <property type="entry name" value="eCIS_core_dom"/>
</dbReference>
<feature type="compositionally biased region" description="Polar residues" evidence="1">
    <location>
        <begin position="121"/>
        <end position="143"/>
    </location>
</feature>
<feature type="transmembrane region" description="Helical" evidence="2">
    <location>
        <begin position="746"/>
        <end position="768"/>
    </location>
</feature>
<name>A0A1A8Y0F3_9RHOO</name>
<feature type="domain" description="eCIS core" evidence="3">
    <location>
        <begin position="144"/>
        <end position="220"/>
    </location>
</feature>
<organism evidence="4 5">
    <name type="scientific">Candidatus Propionivibrio aalborgensis</name>
    <dbReference type="NCBI Taxonomy" id="1860101"/>
    <lineage>
        <taxon>Bacteria</taxon>
        <taxon>Pseudomonadati</taxon>
        <taxon>Pseudomonadota</taxon>
        <taxon>Betaproteobacteria</taxon>
        <taxon>Rhodocyclales</taxon>
        <taxon>Rhodocyclaceae</taxon>
        <taxon>Propionivibrio</taxon>
    </lineage>
</organism>
<evidence type="ECO:0000256" key="1">
    <source>
        <dbReference type="SAM" id="MobiDB-lite"/>
    </source>
</evidence>
<keyword evidence="2" id="KW-0812">Transmembrane</keyword>
<dbReference type="RefSeq" id="WP_186412038.1">
    <property type="nucleotide sequence ID" value="NZ_FLQY01000351.1"/>
</dbReference>
<protein>
    <recommendedName>
        <fullName evidence="3">eCIS core domain-containing protein</fullName>
    </recommendedName>
</protein>
<evidence type="ECO:0000313" key="4">
    <source>
        <dbReference type="EMBL" id="SBT10452.1"/>
    </source>
</evidence>
<feature type="region of interest" description="Disordered" evidence="1">
    <location>
        <begin position="117"/>
        <end position="148"/>
    </location>
</feature>
<reference evidence="4 5" key="1">
    <citation type="submission" date="2016-06" db="EMBL/GenBank/DDBJ databases">
        <authorList>
            <person name="Kjaerup R.B."/>
            <person name="Dalgaard T.S."/>
            <person name="Juul-Madsen H.R."/>
        </authorList>
    </citation>
    <scope>NUCLEOTIDE SEQUENCE [LARGE SCALE GENOMIC DNA]</scope>
    <source>
        <strain evidence="4">2</strain>
    </source>
</reference>
<keyword evidence="5" id="KW-1185">Reference proteome</keyword>
<dbReference type="Pfam" id="PF13699">
    <property type="entry name" value="eCIS_core"/>
    <property type="match status" value="1"/>
</dbReference>